<name>A0A1L7NNL7_PSEPU</name>
<accession>A0A1L7NNL7</accession>
<geneLocation type="plasmid" evidence="2">
    <name>pkf715a dna</name>
</geneLocation>
<sequence length="165" mass="18873">MAYLEYQKCLLHEQRQVQKRREAELLESFHRGSARVAAMIAEGALIDEVLAPLKLSCLEKMEYVANNSVFIRAKDGHEAIQVVWAESQIICVHRLLSKEFRNEFQALWLGVWSEQLEGRSRDAVIASFKQKVEYRVLMRQSAGANSEIQFAASPAVTMPSYKLRS</sequence>
<dbReference type="AlphaFoldDB" id="A0A1L7NNL7"/>
<evidence type="ECO:0000313" key="1">
    <source>
        <dbReference type="EMBL" id="BAW27032.1"/>
    </source>
</evidence>
<dbReference type="RefSeq" id="WP_096427134.1">
    <property type="nucleotide sequence ID" value="NZ_AP015030.1"/>
</dbReference>
<organism evidence="1 2">
    <name type="scientific">Pseudomonas putida</name>
    <name type="common">Arthrobacter siderocapsulatus</name>
    <dbReference type="NCBI Taxonomy" id="303"/>
    <lineage>
        <taxon>Bacteria</taxon>
        <taxon>Pseudomonadati</taxon>
        <taxon>Pseudomonadota</taxon>
        <taxon>Gammaproteobacteria</taxon>
        <taxon>Pseudomonadales</taxon>
        <taxon>Pseudomonadaceae</taxon>
        <taxon>Pseudomonas</taxon>
    </lineage>
</organism>
<keyword evidence="1" id="KW-0614">Plasmid</keyword>
<evidence type="ECO:0000313" key="2">
    <source>
        <dbReference type="Proteomes" id="UP000218731"/>
    </source>
</evidence>
<proteinExistence type="predicted"/>
<gene>
    <name evidence="1" type="ORF">KF715C_pA5270</name>
</gene>
<protein>
    <submittedName>
        <fullName evidence="1">Uncharacterized protein</fullName>
    </submittedName>
</protein>
<dbReference type="Proteomes" id="UP000218731">
    <property type="component" value="Plasmid pKF715A"/>
</dbReference>
<dbReference type="EMBL" id="AP015030">
    <property type="protein sequence ID" value="BAW27032.1"/>
    <property type="molecule type" value="Genomic_DNA"/>
</dbReference>
<reference evidence="1 2" key="1">
    <citation type="submission" date="2015-11" db="EMBL/GenBank/DDBJ databases">
        <title>Complete genome sequencing of a biphenyl-degrading bacterium, Pseudomonas putida KF715 (=NBRC110667).</title>
        <authorList>
            <person name="Suenaga H."/>
            <person name="Fujihara N."/>
            <person name="Watanabe T."/>
            <person name="Hirose J."/>
            <person name="Kimura N."/>
            <person name="Yamazoe A."/>
            <person name="Hosoyama A."/>
            <person name="Shimodaira J."/>
            <person name="Furukawa K."/>
        </authorList>
    </citation>
    <scope>NUCLEOTIDE SEQUENCE [LARGE SCALE GENOMIC DNA]</scope>
    <source>
        <strain evidence="1 2">KF715</strain>
        <plasmid evidence="2">Plasmid pkf715a dna</plasmid>
    </source>
</reference>